<dbReference type="Pfam" id="PF00496">
    <property type="entry name" value="SBP_bac_5"/>
    <property type="match status" value="1"/>
</dbReference>
<dbReference type="InterPro" id="IPR039424">
    <property type="entry name" value="SBP_5"/>
</dbReference>
<dbReference type="Gene3D" id="3.90.76.10">
    <property type="entry name" value="Dipeptide-binding Protein, Domain 1"/>
    <property type="match status" value="1"/>
</dbReference>
<dbReference type="PANTHER" id="PTHR30290:SF9">
    <property type="entry name" value="OLIGOPEPTIDE-BINDING PROTEIN APPA"/>
    <property type="match status" value="1"/>
</dbReference>
<dbReference type="GO" id="GO:0015833">
    <property type="term" value="P:peptide transport"/>
    <property type="evidence" value="ECO:0007669"/>
    <property type="project" value="TreeGrafter"/>
</dbReference>
<dbReference type="GO" id="GO:0042597">
    <property type="term" value="C:periplasmic space"/>
    <property type="evidence" value="ECO:0007669"/>
    <property type="project" value="UniProtKB-ARBA"/>
</dbReference>
<dbReference type="Gene3D" id="3.40.190.10">
    <property type="entry name" value="Periplasmic binding protein-like II"/>
    <property type="match status" value="1"/>
</dbReference>
<dbReference type="PIRSF" id="PIRSF002741">
    <property type="entry name" value="MppA"/>
    <property type="match status" value="1"/>
</dbReference>
<dbReference type="Gene3D" id="3.10.105.10">
    <property type="entry name" value="Dipeptide-binding Protein, Domain 3"/>
    <property type="match status" value="1"/>
</dbReference>
<keyword evidence="4" id="KW-0472">Membrane</keyword>
<reference evidence="6 7" key="1">
    <citation type="journal article" date="2016" name="Nat. Commun.">
        <title>Thousands of microbial genomes shed light on interconnected biogeochemical processes in an aquifer system.</title>
        <authorList>
            <person name="Anantharaman K."/>
            <person name="Brown C.T."/>
            <person name="Hug L.A."/>
            <person name="Sharon I."/>
            <person name="Castelle C.J."/>
            <person name="Probst A.J."/>
            <person name="Thomas B.C."/>
            <person name="Singh A."/>
            <person name="Wilkins M.J."/>
            <person name="Karaoz U."/>
            <person name="Brodie E.L."/>
            <person name="Williams K.H."/>
            <person name="Hubbard S.S."/>
            <person name="Banfield J.F."/>
        </authorList>
    </citation>
    <scope>NUCLEOTIDE SEQUENCE [LARGE SCALE GENOMIC DNA]</scope>
</reference>
<evidence type="ECO:0000313" key="7">
    <source>
        <dbReference type="Proteomes" id="UP000178372"/>
    </source>
</evidence>
<evidence type="ECO:0000313" key="6">
    <source>
        <dbReference type="EMBL" id="OGK16573.1"/>
    </source>
</evidence>
<feature type="domain" description="Solute-binding protein family 5" evidence="5">
    <location>
        <begin position="89"/>
        <end position="389"/>
    </location>
</feature>
<accession>A0A1F7GCJ0</accession>
<gene>
    <name evidence="6" type="ORF">A2690_02595</name>
</gene>
<organism evidence="6 7">
    <name type="scientific">Candidatus Roizmanbacteria bacterium RIFCSPHIGHO2_01_FULL_39_12b</name>
    <dbReference type="NCBI Taxonomy" id="1802030"/>
    <lineage>
        <taxon>Bacteria</taxon>
        <taxon>Candidatus Roizmaniibacteriota</taxon>
    </lineage>
</organism>
<dbReference type="AlphaFoldDB" id="A0A1F7GCJ0"/>
<evidence type="ECO:0000256" key="1">
    <source>
        <dbReference type="ARBA" id="ARBA00005695"/>
    </source>
</evidence>
<keyword evidence="2" id="KW-0813">Transport</keyword>
<comment type="similarity">
    <text evidence="1">Belongs to the bacterial solute-binding protein 5 family.</text>
</comment>
<proteinExistence type="inferred from homology"/>
<dbReference type="EMBL" id="MFZF01000015">
    <property type="protein sequence ID" value="OGK16573.1"/>
    <property type="molecule type" value="Genomic_DNA"/>
</dbReference>
<dbReference type="GO" id="GO:0043190">
    <property type="term" value="C:ATP-binding cassette (ABC) transporter complex"/>
    <property type="evidence" value="ECO:0007669"/>
    <property type="project" value="InterPro"/>
</dbReference>
<keyword evidence="4" id="KW-0812">Transmembrane</keyword>
<protein>
    <recommendedName>
        <fullName evidence="5">Solute-binding protein family 5 domain-containing protein</fullName>
    </recommendedName>
</protein>
<dbReference type="SUPFAM" id="SSF53850">
    <property type="entry name" value="Periplasmic binding protein-like II"/>
    <property type="match status" value="1"/>
</dbReference>
<dbReference type="InterPro" id="IPR000914">
    <property type="entry name" value="SBP_5_dom"/>
</dbReference>
<evidence type="ECO:0000259" key="5">
    <source>
        <dbReference type="Pfam" id="PF00496"/>
    </source>
</evidence>
<dbReference type="Proteomes" id="UP000178372">
    <property type="component" value="Unassembled WGS sequence"/>
</dbReference>
<dbReference type="GO" id="GO:1904680">
    <property type="term" value="F:peptide transmembrane transporter activity"/>
    <property type="evidence" value="ECO:0007669"/>
    <property type="project" value="TreeGrafter"/>
</dbReference>
<comment type="caution">
    <text evidence="6">The sequence shown here is derived from an EMBL/GenBank/DDBJ whole genome shotgun (WGS) entry which is preliminary data.</text>
</comment>
<feature type="transmembrane region" description="Helical" evidence="4">
    <location>
        <begin position="25"/>
        <end position="47"/>
    </location>
</feature>
<name>A0A1F7GCJ0_9BACT</name>
<dbReference type="PANTHER" id="PTHR30290">
    <property type="entry name" value="PERIPLASMIC BINDING COMPONENT OF ABC TRANSPORTER"/>
    <property type="match status" value="1"/>
</dbReference>
<keyword evidence="4" id="KW-1133">Transmembrane helix</keyword>
<evidence type="ECO:0000256" key="2">
    <source>
        <dbReference type="ARBA" id="ARBA00022448"/>
    </source>
</evidence>
<evidence type="ECO:0000256" key="3">
    <source>
        <dbReference type="ARBA" id="ARBA00022729"/>
    </source>
</evidence>
<dbReference type="CDD" id="cd00995">
    <property type="entry name" value="PBP2_NikA_DppA_OppA_like"/>
    <property type="match status" value="1"/>
</dbReference>
<keyword evidence="3" id="KW-0732">Signal</keyword>
<dbReference type="InterPro" id="IPR030678">
    <property type="entry name" value="Peptide/Ni-bd"/>
</dbReference>
<sequence length="452" mass="52788">MTQLIRRVRTIWWYSASFLQKNAKFILTSFVAGFIMIFFFLSIYPSINSYLFRKKEKIGLIARVKLGSLPKIIISQISTPLVTITPQGEIVPVLANSWEIMPDKKTFRFHIKNGLKWSDGKEFKARDIKLQFSEGVKINVVDDLTIEFILDQSLEVFPVYLTQPVIRNNTQGVGGPYKMQGYTKKRGFITSINLFPNRDKFPYKVYRFYTTANELSLAYKSGEINEFETLDRSVVDSFAAWRNTKIKRVVDYSQIMTLFFNMKSELFKERDARKAVTYSIKSFDEYGVPAVGSIPPISWAHMNDVKQYGYNLNKATEGADKILSSTEEAKIKLYTFLDYAGIAEKIKTDLKKVRFDVSLKLVSFIPDEFDMFLTIWDVPQDPDQYIFWHSKQTVTNITHYNNAKIDKLLEDGREVVNVQQRKKIYRDFQKVIVDDLPAYFMYYPYVYTIKRK</sequence>
<evidence type="ECO:0000256" key="4">
    <source>
        <dbReference type="SAM" id="Phobius"/>
    </source>
</evidence>